<evidence type="ECO:0000313" key="2">
    <source>
        <dbReference type="EMBL" id="SMO44830.1"/>
    </source>
</evidence>
<feature type="domain" description="Gcp-like" evidence="1">
    <location>
        <begin position="33"/>
        <end position="103"/>
    </location>
</feature>
<dbReference type="InterPro" id="IPR000905">
    <property type="entry name" value="Gcp-like_dom"/>
</dbReference>
<dbReference type="SUPFAM" id="SSF53067">
    <property type="entry name" value="Actin-like ATPase domain"/>
    <property type="match status" value="1"/>
</dbReference>
<dbReference type="Proteomes" id="UP000317557">
    <property type="component" value="Unassembled WGS sequence"/>
</dbReference>
<sequence length="243" mass="27233">MLLSLETSTDICSIAFQDKSGEIYEKRMQRKGSHSEYVFLFIRELMEEHDFKVGDLEAVLVSNGPGSYTGLRIAASAVKGLLFGTEVKVYAGNTLAGFAYDVAKSGSHKRTLVTGEIELATRNPEPETQKTIHAVINARRKHLYHQQFLFDGELKAQTKSDIIELSEVEQQLESGHFLVGTGINRLTEESREKVQEFGMDHISAKPFIELFNTEGGKEFFRKTTAEELESNYISSSQVNNSKV</sequence>
<dbReference type="InterPro" id="IPR022496">
    <property type="entry name" value="T6A_TsaB"/>
</dbReference>
<accession>A0A521BDL4</accession>
<evidence type="ECO:0000313" key="3">
    <source>
        <dbReference type="Proteomes" id="UP000317557"/>
    </source>
</evidence>
<gene>
    <name evidence="2" type="ORF">SAMN06265219_102183</name>
</gene>
<dbReference type="OrthoDB" id="9784166at2"/>
<proteinExistence type="predicted"/>
<dbReference type="Pfam" id="PF00814">
    <property type="entry name" value="TsaD"/>
    <property type="match status" value="1"/>
</dbReference>
<protein>
    <submittedName>
        <fullName evidence="2">tRNA threonylcarbamoyl adenosine modification protein YeaZ</fullName>
    </submittedName>
</protein>
<name>A0A521BDL4_9BACT</name>
<dbReference type="InterPro" id="IPR043129">
    <property type="entry name" value="ATPase_NBD"/>
</dbReference>
<dbReference type="RefSeq" id="WP_142453198.1">
    <property type="nucleotide sequence ID" value="NZ_FXTP01000002.1"/>
</dbReference>
<dbReference type="NCBIfam" id="TIGR03725">
    <property type="entry name" value="T6A_YeaZ"/>
    <property type="match status" value="1"/>
</dbReference>
<organism evidence="2 3">
    <name type="scientific">Gracilimonas mengyeensis</name>
    <dbReference type="NCBI Taxonomy" id="1302730"/>
    <lineage>
        <taxon>Bacteria</taxon>
        <taxon>Pseudomonadati</taxon>
        <taxon>Balneolota</taxon>
        <taxon>Balneolia</taxon>
        <taxon>Balneolales</taxon>
        <taxon>Balneolaceae</taxon>
        <taxon>Gracilimonas</taxon>
    </lineage>
</organism>
<dbReference type="Gene3D" id="3.30.420.40">
    <property type="match status" value="2"/>
</dbReference>
<dbReference type="GO" id="GO:0002949">
    <property type="term" value="P:tRNA threonylcarbamoyladenosine modification"/>
    <property type="evidence" value="ECO:0007669"/>
    <property type="project" value="InterPro"/>
</dbReference>
<keyword evidence="3" id="KW-1185">Reference proteome</keyword>
<dbReference type="AlphaFoldDB" id="A0A521BDL4"/>
<dbReference type="EMBL" id="FXTP01000002">
    <property type="protein sequence ID" value="SMO44830.1"/>
    <property type="molecule type" value="Genomic_DNA"/>
</dbReference>
<reference evidence="2 3" key="1">
    <citation type="submission" date="2017-05" db="EMBL/GenBank/DDBJ databases">
        <authorList>
            <person name="Varghese N."/>
            <person name="Submissions S."/>
        </authorList>
    </citation>
    <scope>NUCLEOTIDE SEQUENCE [LARGE SCALE GENOMIC DNA]</scope>
    <source>
        <strain evidence="2 3">DSM 21985</strain>
    </source>
</reference>
<evidence type="ECO:0000259" key="1">
    <source>
        <dbReference type="Pfam" id="PF00814"/>
    </source>
</evidence>